<keyword evidence="1" id="KW-0732">Signal</keyword>
<dbReference type="STRING" id="681398.PJIAN_1386"/>
<gene>
    <name evidence="3" type="ORF">PJIAN_1386</name>
</gene>
<dbReference type="CDD" id="cd00063">
    <property type="entry name" value="FN3"/>
    <property type="match status" value="1"/>
</dbReference>
<dbReference type="Pfam" id="PF25275">
    <property type="entry name" value="Golvesin_C"/>
    <property type="match status" value="1"/>
</dbReference>
<dbReference type="InterPro" id="IPR003961">
    <property type="entry name" value="FN3_dom"/>
</dbReference>
<protein>
    <recommendedName>
        <fullName evidence="2">Fibronectin type-III domain-containing protein</fullName>
    </recommendedName>
</protein>
<dbReference type="InterPro" id="IPR013783">
    <property type="entry name" value="Ig-like_fold"/>
</dbReference>
<dbReference type="AlphaFoldDB" id="A0A170YH35"/>
<dbReference type="Proteomes" id="UP000076586">
    <property type="component" value="Unassembled WGS sequence"/>
</dbReference>
<feature type="domain" description="Fibronectin type-III" evidence="2">
    <location>
        <begin position="621"/>
        <end position="716"/>
    </location>
</feature>
<evidence type="ECO:0000259" key="2">
    <source>
        <dbReference type="PROSITE" id="PS50853"/>
    </source>
</evidence>
<sequence length="1023" mass="114252">MKLILWKAACVCLLMLATSALSAQEITDAGLKKAISDSLTVYLHTQTTGKTTVKTIECNKKEKTVTVLMDEYLAYFPMKEADVQNIYRCVQKMMPDSLQKFHLSIASDGKSLEELVPNVYRAQTHKDKSRIFNNKENKVPLVQRISEPYKITNGLQNKHIAMWQSHGFYYEQKLARWEWQRARIFQTVEDLYTQSYVLPYLVPMLENAGANVLLPRERDYHSAEVIVDNDASATGSLYKESNGKEAWKEGEGNGFANKKSVYQDWENPFKMGSFRQAATVKKGDVSEVCWTPDMPEKGRYAVYVSYKSLPNSADDALYTVYHLGGKSEFKVNQTMGGGTWVFLGFFSFDKGKNDACKITLSNKSARKNCVVTADAVKIGGGMGNIARMPDPSGNITENVKSSDGSTPQKVEPALPIHYTPEISGYPRYTEGARYWLQWAGFPDSIYSRSHGTNDYTDDYQSRGFWVNYLAGGSKVLPKSEGLHVPVDLAFAFHSDAGTTYNDDIIGTLGIYMTHHNNEVYENGQSRWAARDLTNLVMDEIVKDVRYYYEPNWTRRGMWNKSYSEARVPNVPTMLLELLSHQNFADMRYGLDPHFRFTVSRSIYKGMLKFIAGQYNYPCVVQPLPVETFSSRFTGDTQVALSWQAVNDPMEASAKPSKYVLYTRVGDGDFDNGKLVNDTACQVVVEKDKIYSFKVTAVNDGGESFPSEILSVCRKSNEKGVAMIVNGFTRVSAPFSFAAKDSLGGFVDFIDHGVPDKVQYNYIGSMYEFRRQIPWMDDDSAGFGGSQGDHETQVIAGNSFDYPAVHGRALAEGGYSFVSTSKQSVIACRADLSGYAILDVILGKEKAWTVARGAKPTVFKAFPVELQAAITDYCLKGGNLLISGAYVGTDLWDNPNATKADRAWAQNILKFQWRNDAGAVTGKMKAVASPFTAFAGKYNYFNELNSESYVVERPDAIEPAGKDSYTIFRYSENNLSAGVAYKGDYSTCILGVPFEAIKPEGRSALMKGILGFFEQKLKQAEITH</sequence>
<keyword evidence="4" id="KW-1185">Reference proteome</keyword>
<dbReference type="SUPFAM" id="SSF53187">
    <property type="entry name" value="Zn-dependent exopeptidases"/>
    <property type="match status" value="1"/>
</dbReference>
<dbReference type="EMBL" id="BDCR01000001">
    <property type="protein sequence ID" value="GAT61801.1"/>
    <property type="molecule type" value="Genomic_DNA"/>
</dbReference>
<dbReference type="InterPro" id="IPR033803">
    <property type="entry name" value="CBD-like_Golvesin-Xly"/>
</dbReference>
<dbReference type="RefSeq" id="WP_068702678.1">
    <property type="nucleotide sequence ID" value="NZ_BDCR01000001.1"/>
</dbReference>
<feature type="signal peptide" evidence="1">
    <location>
        <begin position="1"/>
        <end position="23"/>
    </location>
</feature>
<dbReference type="PROSITE" id="PS50853">
    <property type="entry name" value="FN3"/>
    <property type="match status" value="1"/>
</dbReference>
<comment type="caution">
    <text evidence="3">The sequence shown here is derived from an EMBL/GenBank/DDBJ whole genome shotgun (WGS) entry which is preliminary data.</text>
</comment>
<dbReference type="InterPro" id="IPR036116">
    <property type="entry name" value="FN3_sf"/>
</dbReference>
<proteinExistence type="predicted"/>
<accession>A0A170YH35</accession>
<reference evidence="4" key="1">
    <citation type="submission" date="2016-04" db="EMBL/GenBank/DDBJ databases">
        <title>Draft genome sequence of Paludibacter jiangxiensis strain NM7.</title>
        <authorList>
            <person name="Qiu Y."/>
            <person name="Matsuura N."/>
            <person name="Ohashi A."/>
            <person name="Tourlousse M.D."/>
            <person name="Sekiguchi Y."/>
        </authorList>
    </citation>
    <scope>NUCLEOTIDE SEQUENCE [LARGE SCALE GENOMIC DNA]</scope>
    <source>
        <strain evidence="4">NM7</strain>
    </source>
</reference>
<evidence type="ECO:0000313" key="3">
    <source>
        <dbReference type="EMBL" id="GAT61801.1"/>
    </source>
</evidence>
<dbReference type="OrthoDB" id="719733at2"/>
<evidence type="ECO:0000256" key="1">
    <source>
        <dbReference type="SAM" id="SignalP"/>
    </source>
</evidence>
<reference evidence="4" key="2">
    <citation type="journal article" date="2017" name="Genome Announc.">
        <title>Draft genome sequence of Paludibacter jiangxiensis NM7(T), a propionate-producing fermentative bacterium.</title>
        <authorList>
            <person name="Qiu Y.-L."/>
            <person name="Tourlousse D.M."/>
            <person name="Matsuura N."/>
            <person name="Ohashi A."/>
            <person name="Sekiguchi Y."/>
        </authorList>
    </citation>
    <scope>NUCLEOTIDE SEQUENCE [LARGE SCALE GENOMIC DNA]</scope>
    <source>
        <strain evidence="4">NM7</strain>
    </source>
</reference>
<organism evidence="3 4">
    <name type="scientific">Paludibacter jiangxiensis</name>
    <dbReference type="NCBI Taxonomy" id="681398"/>
    <lineage>
        <taxon>Bacteria</taxon>
        <taxon>Pseudomonadati</taxon>
        <taxon>Bacteroidota</taxon>
        <taxon>Bacteroidia</taxon>
        <taxon>Bacteroidales</taxon>
        <taxon>Paludibacteraceae</taxon>
        <taxon>Paludibacter</taxon>
    </lineage>
</organism>
<evidence type="ECO:0000313" key="4">
    <source>
        <dbReference type="Proteomes" id="UP000076586"/>
    </source>
</evidence>
<dbReference type="Gene3D" id="2.60.40.10">
    <property type="entry name" value="Immunoglobulins"/>
    <property type="match status" value="1"/>
</dbReference>
<feature type="chain" id="PRO_5007904831" description="Fibronectin type-III domain-containing protein" evidence="1">
    <location>
        <begin position="24"/>
        <end position="1023"/>
    </location>
</feature>
<dbReference type="SUPFAM" id="SSF49265">
    <property type="entry name" value="Fibronectin type III"/>
    <property type="match status" value="1"/>
</dbReference>
<dbReference type="SMART" id="SM00060">
    <property type="entry name" value="FN3"/>
    <property type="match status" value="1"/>
</dbReference>
<dbReference type="Gene3D" id="3.40.630.40">
    <property type="entry name" value="Zn-dependent exopeptidases"/>
    <property type="match status" value="1"/>
</dbReference>
<name>A0A170YH35_9BACT</name>